<evidence type="ECO:0000313" key="1">
    <source>
        <dbReference type="EMBL" id="MBY24313.1"/>
    </source>
</evidence>
<name>A0A2S2P4C4_SCHGA</name>
<dbReference type="EMBL" id="GGMR01011694">
    <property type="protein sequence ID" value="MBY24313.1"/>
    <property type="molecule type" value="Transcribed_RNA"/>
</dbReference>
<accession>A0A2S2P4C4</accession>
<protein>
    <submittedName>
        <fullName evidence="1">Uncharacterized protein</fullName>
    </submittedName>
</protein>
<dbReference type="AlphaFoldDB" id="A0A2S2P4C4"/>
<organism evidence="1">
    <name type="scientific">Schizaphis graminum</name>
    <name type="common">Green bug aphid</name>
    <dbReference type="NCBI Taxonomy" id="13262"/>
    <lineage>
        <taxon>Eukaryota</taxon>
        <taxon>Metazoa</taxon>
        <taxon>Ecdysozoa</taxon>
        <taxon>Arthropoda</taxon>
        <taxon>Hexapoda</taxon>
        <taxon>Insecta</taxon>
        <taxon>Pterygota</taxon>
        <taxon>Neoptera</taxon>
        <taxon>Paraneoptera</taxon>
        <taxon>Hemiptera</taxon>
        <taxon>Sternorrhyncha</taxon>
        <taxon>Aphidomorpha</taxon>
        <taxon>Aphidoidea</taxon>
        <taxon>Aphididae</taxon>
        <taxon>Aphidini</taxon>
        <taxon>Schizaphis</taxon>
    </lineage>
</organism>
<reference evidence="1" key="1">
    <citation type="submission" date="2018-04" db="EMBL/GenBank/DDBJ databases">
        <title>Transcriptome of Schizaphis graminum biotype I.</title>
        <authorList>
            <person name="Scully E.D."/>
            <person name="Geib S.M."/>
            <person name="Palmer N.A."/>
            <person name="Koch K."/>
            <person name="Bradshaw J."/>
            <person name="Heng-Moss T."/>
            <person name="Sarath G."/>
        </authorList>
    </citation>
    <scope>NUCLEOTIDE SEQUENCE</scope>
</reference>
<sequence length="214" mass="24250">MSDSSSITMHRKYVDPWDLDLREVSWRHSSDTTDCSADHQVVSLSSAAGPVSTRSDFVYVPGPPKNNKSGTDRTRARSVARYDCCQCSPSSSSMALIPPDSNENLYEYWEAGCKPPPYCRYAAVDHHFYPIASGSSKQQCRLLYNVSRPEVRRNSRYDNGDMESVLCRAYMANSGEYNSAENVVTSQFRYNTLGHMKIDYSSNWNNLDKYICQV</sequence>
<gene>
    <name evidence="1" type="ORF">g.76600</name>
</gene>
<proteinExistence type="predicted"/>